<dbReference type="Proteomes" id="UP001501598">
    <property type="component" value="Unassembled WGS sequence"/>
</dbReference>
<accession>A0ABP8RY73</accession>
<organism evidence="2 3">
    <name type="scientific">Pseudonocardia xishanensis</name>
    <dbReference type="NCBI Taxonomy" id="630995"/>
    <lineage>
        <taxon>Bacteria</taxon>
        <taxon>Bacillati</taxon>
        <taxon>Actinomycetota</taxon>
        <taxon>Actinomycetes</taxon>
        <taxon>Pseudonocardiales</taxon>
        <taxon>Pseudonocardiaceae</taxon>
        <taxon>Pseudonocardia</taxon>
    </lineage>
</organism>
<proteinExistence type="predicted"/>
<sequence>MFSASDSTPARAIPAASSDSGSRAHRWGIRARAAARSSASSEDASPAPSRTSEVPPSTAHVAAAVTSTSPPARTRAEQRWSATGPGSPAATRRRPTPASTAPPTSTAAYPAPASRESAYTRRSSAAATRPNPATG</sequence>
<keyword evidence="3" id="KW-1185">Reference proteome</keyword>
<name>A0ABP8RY73_9PSEU</name>
<feature type="region of interest" description="Disordered" evidence="1">
    <location>
        <begin position="1"/>
        <end position="135"/>
    </location>
</feature>
<protein>
    <submittedName>
        <fullName evidence="2">Uncharacterized protein</fullName>
    </submittedName>
</protein>
<evidence type="ECO:0000256" key="1">
    <source>
        <dbReference type="SAM" id="MobiDB-lite"/>
    </source>
</evidence>
<evidence type="ECO:0000313" key="3">
    <source>
        <dbReference type="Proteomes" id="UP001501598"/>
    </source>
</evidence>
<dbReference type="EMBL" id="BAABGT010000075">
    <property type="protein sequence ID" value="GAA4553148.1"/>
    <property type="molecule type" value="Genomic_DNA"/>
</dbReference>
<evidence type="ECO:0000313" key="2">
    <source>
        <dbReference type="EMBL" id="GAA4553148.1"/>
    </source>
</evidence>
<feature type="compositionally biased region" description="Low complexity" evidence="1">
    <location>
        <begin position="96"/>
        <end position="129"/>
    </location>
</feature>
<gene>
    <name evidence="2" type="ORF">GCM10023175_48410</name>
</gene>
<comment type="caution">
    <text evidence="2">The sequence shown here is derived from an EMBL/GenBank/DDBJ whole genome shotgun (WGS) entry which is preliminary data.</text>
</comment>
<feature type="compositionally biased region" description="Low complexity" evidence="1">
    <location>
        <begin position="30"/>
        <end position="70"/>
    </location>
</feature>
<reference evidence="3" key="1">
    <citation type="journal article" date="2019" name="Int. J. Syst. Evol. Microbiol.">
        <title>The Global Catalogue of Microorganisms (GCM) 10K type strain sequencing project: providing services to taxonomists for standard genome sequencing and annotation.</title>
        <authorList>
            <consortium name="The Broad Institute Genomics Platform"/>
            <consortium name="The Broad Institute Genome Sequencing Center for Infectious Disease"/>
            <person name="Wu L."/>
            <person name="Ma J."/>
        </authorList>
    </citation>
    <scope>NUCLEOTIDE SEQUENCE [LARGE SCALE GENOMIC DNA]</scope>
    <source>
        <strain evidence="3">JCM 17906</strain>
    </source>
</reference>